<dbReference type="InterPro" id="IPR010921">
    <property type="entry name" value="Trp_repressor/repl_initiator"/>
</dbReference>
<keyword evidence="1" id="KW-0175">Coiled coil</keyword>
<gene>
    <name evidence="3" type="ORF">I3679_019840</name>
</gene>
<dbReference type="AlphaFoldDB" id="A0ABD5M2X9"/>
<dbReference type="InterPro" id="IPR050900">
    <property type="entry name" value="Transposase_IS3/IS150/IS904"/>
</dbReference>
<name>A0ABD5M2X9_PROMI</name>
<dbReference type="SUPFAM" id="SSF53098">
    <property type="entry name" value="Ribonuclease H-like"/>
    <property type="match status" value="1"/>
</dbReference>
<dbReference type="EMBL" id="JADQCH020000002">
    <property type="protein sequence ID" value="MEY2345224.1"/>
    <property type="molecule type" value="Genomic_DNA"/>
</dbReference>
<evidence type="ECO:0000259" key="2">
    <source>
        <dbReference type="PROSITE" id="PS50994"/>
    </source>
</evidence>
<evidence type="ECO:0000313" key="3">
    <source>
        <dbReference type="EMBL" id="MEY2345224.1"/>
    </source>
</evidence>
<dbReference type="Pfam" id="PF00665">
    <property type="entry name" value="rve"/>
    <property type="match status" value="1"/>
</dbReference>
<feature type="coiled-coil region" evidence="1">
    <location>
        <begin position="21"/>
        <end position="48"/>
    </location>
</feature>
<dbReference type="PANTHER" id="PTHR46889">
    <property type="entry name" value="TRANSPOSASE INSF FOR INSERTION SEQUENCE IS3B-RELATED"/>
    <property type="match status" value="1"/>
</dbReference>
<dbReference type="InterPro" id="IPR001584">
    <property type="entry name" value="Integrase_cat-core"/>
</dbReference>
<dbReference type="InterPro" id="IPR012337">
    <property type="entry name" value="RNaseH-like_sf"/>
</dbReference>
<proteinExistence type="predicted"/>
<dbReference type="NCBIfam" id="NF033516">
    <property type="entry name" value="transpos_IS3"/>
    <property type="match status" value="1"/>
</dbReference>
<evidence type="ECO:0000256" key="1">
    <source>
        <dbReference type="SAM" id="Coils"/>
    </source>
</evidence>
<dbReference type="PROSITE" id="PS50994">
    <property type="entry name" value="INTEGRASE"/>
    <property type="match status" value="1"/>
</dbReference>
<dbReference type="PANTHER" id="PTHR46889:SF4">
    <property type="entry name" value="TRANSPOSASE INSO FOR INSERTION SEQUENCE ELEMENT IS911B-RELATED"/>
    <property type="match status" value="1"/>
</dbReference>
<dbReference type="Pfam" id="PF13276">
    <property type="entry name" value="HTH_21"/>
    <property type="match status" value="1"/>
</dbReference>
<sequence length="377" mass="43507">MARRPRRNHSNDFKAKVALAAIKAEKTLAELSAEFDVHQNQIIDWKNQLISASSQAFDQSKAPTEPPIDLKKLHAKIGEQALEIDFFRRCVEETGPLQPQKLIDDSLQISVSKQAKLLKVSRGCYYYRPKPVSASDLKLMRCIDELHMQYPFAGSRMMRDLLNRQGHHIGRRHTRTLMKKMGIQALYCKPNLSQANQAHRKYPYLLKGLAIQRSNQVWSTDITYIPMAKGFVYLCAVIDWHSRKVLAHRVSISMEVDFCISALNEAIEKYGRPEIFNTDQGSQFTSDAFIDVLKSNGIQISMDGKGRWVDNVMVERLWRSVKYEEVYLKAYSSVTDAKKQLSAYFEFYNLKRPHSSLDKMTPNEFYYDQLPQQNKVA</sequence>
<feature type="domain" description="Integrase catalytic" evidence="2">
    <location>
        <begin position="199"/>
        <end position="370"/>
    </location>
</feature>
<dbReference type="InterPro" id="IPR048020">
    <property type="entry name" value="Transpos_IS3"/>
</dbReference>
<dbReference type="Gene3D" id="3.30.420.10">
    <property type="entry name" value="Ribonuclease H-like superfamily/Ribonuclease H"/>
    <property type="match status" value="1"/>
</dbReference>
<protein>
    <submittedName>
        <fullName evidence="3">IS3-like element ISAba14 family transposase</fullName>
    </submittedName>
</protein>
<organism evidence="3">
    <name type="scientific">Proteus mirabilis</name>
    <dbReference type="NCBI Taxonomy" id="584"/>
    <lineage>
        <taxon>Bacteria</taxon>
        <taxon>Pseudomonadati</taxon>
        <taxon>Pseudomonadota</taxon>
        <taxon>Gammaproteobacteria</taxon>
        <taxon>Enterobacterales</taxon>
        <taxon>Morganellaceae</taxon>
        <taxon>Proteus</taxon>
    </lineage>
</organism>
<comment type="caution">
    <text evidence="3">The sequence shown here is derived from an EMBL/GenBank/DDBJ whole genome shotgun (WGS) entry which is preliminary data.</text>
</comment>
<reference evidence="3" key="1">
    <citation type="submission" date="2021-05" db="EMBL/GenBank/DDBJ databases">
        <title>First report of NDM-5 and VEB-6 producing Proteus mirabilis isolated from blood of a sepsis patient in Kolkata, India.</title>
        <authorList>
            <person name="Halder G."/>
            <person name="Chaudhuri B."/>
            <person name="Dutta S."/>
        </authorList>
    </citation>
    <scope>NUCLEOTIDE SEQUENCE [LARGE SCALE GENOMIC DNA]</scope>
    <source>
        <strain evidence="3">7049</strain>
    </source>
</reference>
<dbReference type="InterPro" id="IPR036397">
    <property type="entry name" value="RNaseH_sf"/>
</dbReference>
<accession>A0ABD5M2X9</accession>
<dbReference type="SUPFAM" id="SSF48295">
    <property type="entry name" value="TrpR-like"/>
    <property type="match status" value="1"/>
</dbReference>
<dbReference type="InterPro" id="IPR025948">
    <property type="entry name" value="HTH-like_dom"/>
</dbReference>